<dbReference type="AlphaFoldDB" id="A0A086K443"/>
<protein>
    <submittedName>
        <fullName evidence="2">Uncharacterized protein</fullName>
    </submittedName>
</protein>
<proteinExistence type="predicted"/>
<accession>A0A086K443</accession>
<evidence type="ECO:0000256" key="1">
    <source>
        <dbReference type="SAM" id="MobiDB-lite"/>
    </source>
</evidence>
<dbReference type="EMBL" id="AHZU02000871">
    <property type="protein sequence ID" value="KFG39161.1"/>
    <property type="molecule type" value="Genomic_DNA"/>
</dbReference>
<name>A0A086K443_TOXGO</name>
<feature type="compositionally biased region" description="Basic residues" evidence="1">
    <location>
        <begin position="36"/>
        <end position="50"/>
    </location>
</feature>
<evidence type="ECO:0000313" key="2">
    <source>
        <dbReference type="EMBL" id="KFG39161.1"/>
    </source>
</evidence>
<reference evidence="2 3" key="1">
    <citation type="submission" date="2014-02" db="EMBL/GenBank/DDBJ databases">
        <authorList>
            <person name="Sibley D."/>
            <person name="Venepally P."/>
            <person name="Karamycheva S."/>
            <person name="Hadjithomas M."/>
            <person name="Khan A."/>
            <person name="Brunk B."/>
            <person name="Roos D."/>
            <person name="Caler E."/>
            <person name="Lorenzi H."/>
        </authorList>
    </citation>
    <scope>NUCLEOTIDE SEQUENCE [LARGE SCALE GENOMIC DNA]</scope>
    <source>
        <strain evidence="2 3">GAB2-2007-GAL-DOM2</strain>
    </source>
</reference>
<sequence>MPYKLEAVVLESDKAMRAGSTTGSFMVNLLPESRRLQRTHPHKSNSRAKRSFLEATRIDTVGQRRSFFANSSNTELASGVSTMVRHAFLMPETSTCSIH</sequence>
<dbReference type="Proteomes" id="UP000028837">
    <property type="component" value="Unassembled WGS sequence"/>
</dbReference>
<dbReference type="VEuPathDB" id="ToxoDB:TGDOM2_268765"/>
<comment type="caution">
    <text evidence="2">The sequence shown here is derived from an EMBL/GenBank/DDBJ whole genome shotgun (WGS) entry which is preliminary data.</text>
</comment>
<gene>
    <name evidence="2" type="ORF">TGDOM2_268765</name>
</gene>
<organism evidence="2 3">
    <name type="scientific">Toxoplasma gondii GAB2-2007-GAL-DOM2</name>
    <dbReference type="NCBI Taxonomy" id="1130820"/>
    <lineage>
        <taxon>Eukaryota</taxon>
        <taxon>Sar</taxon>
        <taxon>Alveolata</taxon>
        <taxon>Apicomplexa</taxon>
        <taxon>Conoidasida</taxon>
        <taxon>Coccidia</taxon>
        <taxon>Eucoccidiorida</taxon>
        <taxon>Eimeriorina</taxon>
        <taxon>Sarcocystidae</taxon>
        <taxon>Toxoplasma</taxon>
    </lineage>
</organism>
<feature type="region of interest" description="Disordered" evidence="1">
    <location>
        <begin position="29"/>
        <end position="51"/>
    </location>
</feature>
<evidence type="ECO:0000313" key="3">
    <source>
        <dbReference type="Proteomes" id="UP000028837"/>
    </source>
</evidence>